<dbReference type="EMBL" id="CAXKWB010008982">
    <property type="protein sequence ID" value="CAL4093245.1"/>
    <property type="molecule type" value="Genomic_DNA"/>
</dbReference>
<keyword evidence="6" id="KW-1185">Reference proteome</keyword>
<dbReference type="InterPro" id="IPR006201">
    <property type="entry name" value="Neur_channel"/>
</dbReference>
<gene>
    <name evidence="5" type="ORF">MNOR_LOCUS14758</name>
</gene>
<feature type="non-terminal residue" evidence="5">
    <location>
        <position position="248"/>
    </location>
</feature>
<keyword evidence="3" id="KW-0407">Ion channel</keyword>
<keyword evidence="3" id="KW-0813">Transport</keyword>
<dbReference type="Pfam" id="PF02931">
    <property type="entry name" value="Neur_chan_LBD"/>
    <property type="match status" value="1"/>
</dbReference>
<evidence type="ECO:0000256" key="2">
    <source>
        <dbReference type="ARBA" id="ARBA00023136"/>
    </source>
</evidence>
<evidence type="ECO:0000256" key="3">
    <source>
        <dbReference type="RuleBase" id="RU000687"/>
    </source>
</evidence>
<reference evidence="5 6" key="1">
    <citation type="submission" date="2024-05" db="EMBL/GenBank/DDBJ databases">
        <authorList>
            <person name="Wallberg A."/>
        </authorList>
    </citation>
    <scope>NUCLEOTIDE SEQUENCE [LARGE SCALE GENOMIC DNA]</scope>
</reference>
<comment type="subcellular location">
    <subcellularLocation>
        <location evidence="1">Membrane</location>
        <topology evidence="1">Multi-pass membrane protein</topology>
    </subcellularLocation>
</comment>
<protein>
    <recommendedName>
        <fullName evidence="4">Neurotransmitter-gated ion-channel ligand-binding domain-containing protein</fullName>
    </recommendedName>
</protein>
<dbReference type="SUPFAM" id="SSF63712">
    <property type="entry name" value="Nicotinic receptor ligand binding domain-like"/>
    <property type="match status" value="1"/>
</dbReference>
<dbReference type="GO" id="GO:0016020">
    <property type="term" value="C:membrane"/>
    <property type="evidence" value="ECO:0007669"/>
    <property type="project" value="UniProtKB-SubCell"/>
</dbReference>
<dbReference type="Proteomes" id="UP001497623">
    <property type="component" value="Unassembled WGS sequence"/>
</dbReference>
<proteinExistence type="inferred from homology"/>
<dbReference type="InterPro" id="IPR006202">
    <property type="entry name" value="Neur_chan_lig-bd"/>
</dbReference>
<name>A0AAV2QS20_MEGNR</name>
<evidence type="ECO:0000259" key="4">
    <source>
        <dbReference type="Pfam" id="PF02931"/>
    </source>
</evidence>
<dbReference type="PRINTS" id="PR00252">
    <property type="entry name" value="NRIONCHANNEL"/>
</dbReference>
<keyword evidence="2" id="KW-0472">Membrane</keyword>
<dbReference type="InterPro" id="IPR036734">
    <property type="entry name" value="Neur_chan_lig-bd_sf"/>
</dbReference>
<dbReference type="GO" id="GO:0005230">
    <property type="term" value="F:extracellular ligand-gated monoatomic ion channel activity"/>
    <property type="evidence" value="ECO:0007669"/>
    <property type="project" value="InterPro"/>
</dbReference>
<comment type="caution">
    <text evidence="5">The sequence shown here is derived from an EMBL/GenBank/DDBJ whole genome shotgun (WGS) entry which is preliminary data.</text>
</comment>
<dbReference type="Gene3D" id="2.70.170.10">
    <property type="entry name" value="Neurotransmitter-gated ion-channel ligand-binding domain"/>
    <property type="match status" value="1"/>
</dbReference>
<evidence type="ECO:0000313" key="5">
    <source>
        <dbReference type="EMBL" id="CAL4093245.1"/>
    </source>
</evidence>
<comment type="similarity">
    <text evidence="3">Belongs to the ligand-gated ion channel (TC 1.A.9) family.</text>
</comment>
<feature type="domain" description="Neurotransmitter-gated ion-channel ligand-binding" evidence="4">
    <location>
        <begin position="97"/>
        <end position="248"/>
    </location>
</feature>
<organism evidence="5 6">
    <name type="scientific">Meganyctiphanes norvegica</name>
    <name type="common">Northern krill</name>
    <name type="synonym">Thysanopoda norvegica</name>
    <dbReference type="NCBI Taxonomy" id="48144"/>
    <lineage>
        <taxon>Eukaryota</taxon>
        <taxon>Metazoa</taxon>
        <taxon>Ecdysozoa</taxon>
        <taxon>Arthropoda</taxon>
        <taxon>Crustacea</taxon>
        <taxon>Multicrustacea</taxon>
        <taxon>Malacostraca</taxon>
        <taxon>Eumalacostraca</taxon>
        <taxon>Eucarida</taxon>
        <taxon>Euphausiacea</taxon>
        <taxon>Euphausiidae</taxon>
        <taxon>Meganyctiphanes</taxon>
    </lineage>
</organism>
<dbReference type="InterPro" id="IPR018000">
    <property type="entry name" value="Neurotransmitter_ion_chnl_CS"/>
</dbReference>
<dbReference type="PROSITE" id="PS00236">
    <property type="entry name" value="NEUROTR_ION_CHANNEL"/>
    <property type="match status" value="1"/>
</dbReference>
<accession>A0AAV2QS20</accession>
<keyword evidence="3" id="KW-0406">Ion transport</keyword>
<sequence length="248" mass="29194">MVLSLTAAVPCRPHCRYPPRRTYRRYHRHRYHLHTTCTNLNAATTARHTRYMIMRTLRDTRWRRTATVLLVSTLATHLHQAWCDRRIPQQPNIREKEKNILDELFKASRYDKRIRPSGINGTADGPTIVMINMMFRSIQTIDDVNMEYSVQLTFREEWTDERLVFDDLGGLIKYLTLTETNKVWMPDLFFKNEKVGHFHDIILPNVYLRISPNGGVLYSIRISLTLSCPMNLQLYPLDTQKCELLLAS</sequence>
<dbReference type="GO" id="GO:0004888">
    <property type="term" value="F:transmembrane signaling receptor activity"/>
    <property type="evidence" value="ECO:0007669"/>
    <property type="project" value="InterPro"/>
</dbReference>
<evidence type="ECO:0000313" key="6">
    <source>
        <dbReference type="Proteomes" id="UP001497623"/>
    </source>
</evidence>
<dbReference type="PANTHER" id="PTHR18945">
    <property type="entry name" value="NEUROTRANSMITTER GATED ION CHANNEL"/>
    <property type="match status" value="1"/>
</dbReference>
<evidence type="ECO:0000256" key="1">
    <source>
        <dbReference type="ARBA" id="ARBA00004141"/>
    </source>
</evidence>
<dbReference type="AlphaFoldDB" id="A0AAV2QS20"/>